<dbReference type="EMBL" id="BAABFA010000016">
    <property type="protein sequence ID" value="GAA4467561.1"/>
    <property type="molecule type" value="Genomic_DNA"/>
</dbReference>
<dbReference type="Pfam" id="PF18506">
    <property type="entry name" value="RelB-like"/>
    <property type="match status" value="1"/>
</dbReference>
<evidence type="ECO:0000313" key="2">
    <source>
        <dbReference type="Proteomes" id="UP001500067"/>
    </source>
</evidence>
<organism evidence="1 2">
    <name type="scientific">Nemorincola caseinilytica</name>
    <dbReference type="NCBI Taxonomy" id="2054315"/>
    <lineage>
        <taxon>Bacteria</taxon>
        <taxon>Pseudomonadati</taxon>
        <taxon>Bacteroidota</taxon>
        <taxon>Chitinophagia</taxon>
        <taxon>Chitinophagales</taxon>
        <taxon>Chitinophagaceae</taxon>
        <taxon>Nemorincola</taxon>
    </lineage>
</organism>
<evidence type="ECO:0008006" key="3">
    <source>
        <dbReference type="Google" id="ProtNLM"/>
    </source>
</evidence>
<proteinExistence type="predicted"/>
<accession>A0ABP8NLY8</accession>
<dbReference type="Proteomes" id="UP001500067">
    <property type="component" value="Unassembled WGS sequence"/>
</dbReference>
<protein>
    <recommendedName>
        <fullName evidence="3">Antitoxin</fullName>
    </recommendedName>
</protein>
<sequence length="79" mass="9541">MYFLTLLEKNIMKQSSPHFITDTNGKKLSVILDIKDYERMLRELEDIEDVKLYDEVKGRKEESIPFEEYLKQRKKSKRA</sequence>
<evidence type="ECO:0000313" key="1">
    <source>
        <dbReference type="EMBL" id="GAA4467561.1"/>
    </source>
</evidence>
<name>A0ABP8NLY8_9BACT</name>
<gene>
    <name evidence="1" type="ORF">GCM10023093_23700</name>
</gene>
<reference evidence="2" key="1">
    <citation type="journal article" date="2019" name="Int. J. Syst. Evol. Microbiol.">
        <title>The Global Catalogue of Microorganisms (GCM) 10K type strain sequencing project: providing services to taxonomists for standard genome sequencing and annotation.</title>
        <authorList>
            <consortium name="The Broad Institute Genomics Platform"/>
            <consortium name="The Broad Institute Genome Sequencing Center for Infectious Disease"/>
            <person name="Wu L."/>
            <person name="Ma J."/>
        </authorList>
    </citation>
    <scope>NUCLEOTIDE SEQUENCE [LARGE SCALE GENOMIC DNA]</scope>
    <source>
        <strain evidence="2">JCM 32105</strain>
    </source>
</reference>
<comment type="caution">
    <text evidence="1">The sequence shown here is derived from an EMBL/GenBank/DDBJ whole genome shotgun (WGS) entry which is preliminary data.</text>
</comment>
<keyword evidence="2" id="KW-1185">Reference proteome</keyword>
<dbReference type="InterPro" id="IPR049537">
    <property type="entry name" value="RelB-like"/>
</dbReference>